<organism evidence="1 2">
    <name type="scientific">Microbulbifer bruguierae</name>
    <dbReference type="NCBI Taxonomy" id="3029061"/>
    <lineage>
        <taxon>Bacteria</taxon>
        <taxon>Pseudomonadati</taxon>
        <taxon>Pseudomonadota</taxon>
        <taxon>Gammaproteobacteria</taxon>
        <taxon>Cellvibrionales</taxon>
        <taxon>Microbulbiferaceae</taxon>
        <taxon>Microbulbifer</taxon>
    </lineage>
</organism>
<dbReference type="RefSeq" id="WP_280321013.1">
    <property type="nucleotide sequence ID" value="NZ_CP118605.1"/>
</dbReference>
<dbReference type="Proteomes" id="UP001236500">
    <property type="component" value="Chromosome"/>
</dbReference>
<evidence type="ECO:0000313" key="1">
    <source>
        <dbReference type="EMBL" id="WGL17185.1"/>
    </source>
</evidence>
<evidence type="ECO:0008006" key="3">
    <source>
        <dbReference type="Google" id="ProtNLM"/>
    </source>
</evidence>
<accession>A0ABY8NES5</accession>
<keyword evidence="2" id="KW-1185">Reference proteome</keyword>
<protein>
    <recommendedName>
        <fullName evidence="3">DUF1353 domain-containing protein</fullName>
    </recommendedName>
</protein>
<proteinExistence type="predicted"/>
<dbReference type="EMBL" id="CP118605">
    <property type="protein sequence ID" value="WGL17185.1"/>
    <property type="molecule type" value="Genomic_DNA"/>
</dbReference>
<evidence type="ECO:0000313" key="2">
    <source>
        <dbReference type="Proteomes" id="UP001236500"/>
    </source>
</evidence>
<reference evidence="1 2" key="1">
    <citation type="submission" date="2023-02" db="EMBL/GenBank/DDBJ databases">
        <title>Description and genomic characterization of Microbulbifer bruguierae sp. nov., isolated from the sediment of mangrove plant Bruguiera sexangula.</title>
        <authorList>
            <person name="Long M."/>
        </authorList>
    </citation>
    <scope>NUCLEOTIDE SEQUENCE [LARGE SCALE GENOMIC DNA]</scope>
    <source>
        <strain evidence="1 2">H12</strain>
    </source>
</reference>
<sequence length="166" mass="19200">MPSQDFMRQRMERRKKQFVENLNTGEFAGKFSLEWIGPGLFNYVPDPHDPFKYIRNLGNGESEIIEPGSMTTDGGSIPLLAQVLTGLEPWECGPAYIIHDWEFYRHDVDENFTKSFEDVNLTLAESMWTLMTKGYLGYEMPKKNYNDVHNVYFGVMSPVARSIWDA</sequence>
<name>A0ABY8NES5_9GAMM</name>
<gene>
    <name evidence="1" type="ORF">PVT68_02525</name>
</gene>